<accession>A0A919CRV4</accession>
<dbReference type="SUPFAM" id="SSF53756">
    <property type="entry name" value="UDP-Glycosyltransferase/glycogen phosphorylase"/>
    <property type="match status" value="1"/>
</dbReference>
<sequence length="542" mass="59152">MARNRKRSPPGGRPGGPRAAGPRVAVPPPAPRKPGAWADASDPAAVRHAQLVAAAMQALERGDLENARRGFRTVLDENIRHPDALHGMGLFARRVELYDTAASLIRQAIEVDPSNGGYWSNLGNVLQKMDRWDEAIEAHRTAVRLSPNHFAIRQNLGSALNMVDRPFEALPHFREALRLNPDSPDTAASYATTLYRVGEYGAAARFFRQALAGNPRHPVAHFNNAVNLNWMGRWSEGWPGYEWRYATLGFHRPPTRFRAPDPLPGDLHDRDVLVFGEQGIGDEIRFATMVPDLIDRGAAVTLECTAKLQPLFQRSFPTATVRAFPVPGQASEAGLDGFDIVLPTGSLGRLLRMGPDRFPEHGGVLRPDPARVDCLKRRIAELGPGPKIGLCWRSRARGRTRAEYYPEVAELGPILAVPGATFVNLQYDECAVELAEIRERFGVAVHVIEGLDLFDDLDGSAALTAALDLVVSANTSVATIAGGVGIPTIEFHGRPVPSGYLVKGHDPWFPSVTPIGKRMADPWGRTLRSIAKLVTDRVSADG</sequence>
<dbReference type="InterPro" id="IPR011990">
    <property type="entry name" value="TPR-like_helical_dom_sf"/>
</dbReference>
<evidence type="ECO:0000256" key="2">
    <source>
        <dbReference type="ARBA" id="ARBA00022803"/>
    </source>
</evidence>
<name>A0A919CRV4_9PROT</name>
<dbReference type="SUPFAM" id="SSF48452">
    <property type="entry name" value="TPR-like"/>
    <property type="match status" value="1"/>
</dbReference>
<reference evidence="5" key="1">
    <citation type="journal article" date="2014" name="Int. J. Syst. Evol. Microbiol.">
        <title>Complete genome sequence of Corynebacterium casei LMG S-19264T (=DSM 44701T), isolated from a smear-ripened cheese.</title>
        <authorList>
            <consortium name="US DOE Joint Genome Institute (JGI-PGF)"/>
            <person name="Walter F."/>
            <person name="Albersmeier A."/>
            <person name="Kalinowski J."/>
            <person name="Ruckert C."/>
        </authorList>
    </citation>
    <scope>NUCLEOTIDE SEQUENCE</scope>
    <source>
        <strain evidence="5">KCTC 42651</strain>
    </source>
</reference>
<feature type="repeat" description="TPR" evidence="3">
    <location>
        <begin position="82"/>
        <end position="115"/>
    </location>
</feature>
<dbReference type="PANTHER" id="PTHR44943">
    <property type="entry name" value="CELLULOSE SYNTHASE OPERON PROTEIN C"/>
    <property type="match status" value="1"/>
</dbReference>
<reference evidence="5" key="2">
    <citation type="submission" date="2020-09" db="EMBL/GenBank/DDBJ databases">
        <authorList>
            <person name="Sun Q."/>
            <person name="Kim S."/>
        </authorList>
    </citation>
    <scope>NUCLEOTIDE SEQUENCE</scope>
    <source>
        <strain evidence="5">KCTC 42651</strain>
    </source>
</reference>
<dbReference type="PANTHER" id="PTHR44943:SF8">
    <property type="entry name" value="TPR REPEAT-CONTAINING PROTEIN MJ0263"/>
    <property type="match status" value="1"/>
</dbReference>
<dbReference type="Pfam" id="PF13424">
    <property type="entry name" value="TPR_12"/>
    <property type="match status" value="1"/>
</dbReference>
<evidence type="ECO:0000313" key="6">
    <source>
        <dbReference type="Proteomes" id="UP000630353"/>
    </source>
</evidence>
<dbReference type="InterPro" id="IPR051685">
    <property type="entry name" value="Ycf3/AcsC/BcsC/TPR_MFPF"/>
</dbReference>
<feature type="repeat" description="TPR" evidence="3">
    <location>
        <begin position="116"/>
        <end position="149"/>
    </location>
</feature>
<keyword evidence="6" id="KW-1185">Reference proteome</keyword>
<dbReference type="AlphaFoldDB" id="A0A919CRV4"/>
<dbReference type="Gene3D" id="3.40.50.2000">
    <property type="entry name" value="Glycogen Phosphorylase B"/>
    <property type="match status" value="1"/>
</dbReference>
<dbReference type="Gene3D" id="1.25.40.10">
    <property type="entry name" value="Tetratricopeptide repeat domain"/>
    <property type="match status" value="1"/>
</dbReference>
<dbReference type="Proteomes" id="UP000630353">
    <property type="component" value="Unassembled WGS sequence"/>
</dbReference>
<dbReference type="InterPro" id="IPR019734">
    <property type="entry name" value="TPR_rpt"/>
</dbReference>
<feature type="region of interest" description="Disordered" evidence="4">
    <location>
        <begin position="1"/>
        <end position="42"/>
    </location>
</feature>
<evidence type="ECO:0000256" key="4">
    <source>
        <dbReference type="SAM" id="MobiDB-lite"/>
    </source>
</evidence>
<protein>
    <submittedName>
        <fullName evidence="5">Protein FlbA</fullName>
    </submittedName>
</protein>
<proteinExistence type="predicted"/>
<organism evidence="5 6">
    <name type="scientific">Thalassobaculum fulvum</name>
    <dbReference type="NCBI Taxonomy" id="1633335"/>
    <lineage>
        <taxon>Bacteria</taxon>
        <taxon>Pseudomonadati</taxon>
        <taxon>Pseudomonadota</taxon>
        <taxon>Alphaproteobacteria</taxon>
        <taxon>Rhodospirillales</taxon>
        <taxon>Thalassobaculaceae</taxon>
        <taxon>Thalassobaculum</taxon>
    </lineage>
</organism>
<dbReference type="SMART" id="SM00028">
    <property type="entry name" value="TPR"/>
    <property type="match status" value="4"/>
</dbReference>
<evidence type="ECO:0000313" key="5">
    <source>
        <dbReference type="EMBL" id="GHD60872.1"/>
    </source>
</evidence>
<keyword evidence="1" id="KW-0677">Repeat</keyword>
<dbReference type="PROSITE" id="PS50005">
    <property type="entry name" value="TPR"/>
    <property type="match status" value="4"/>
</dbReference>
<comment type="caution">
    <text evidence="5">The sequence shown here is derived from an EMBL/GenBank/DDBJ whole genome shotgun (WGS) entry which is preliminary data.</text>
</comment>
<gene>
    <name evidence="5" type="primary">flbA</name>
    <name evidence="5" type="ORF">GCM10017083_47420</name>
</gene>
<dbReference type="EMBL" id="BMZS01000012">
    <property type="protein sequence ID" value="GHD60872.1"/>
    <property type="molecule type" value="Genomic_DNA"/>
</dbReference>
<evidence type="ECO:0000256" key="1">
    <source>
        <dbReference type="ARBA" id="ARBA00022737"/>
    </source>
</evidence>
<feature type="repeat" description="TPR" evidence="3">
    <location>
        <begin position="184"/>
        <end position="217"/>
    </location>
</feature>
<keyword evidence="2 3" id="KW-0802">TPR repeat</keyword>
<evidence type="ECO:0000256" key="3">
    <source>
        <dbReference type="PROSITE-ProRule" id="PRU00339"/>
    </source>
</evidence>
<feature type="repeat" description="TPR" evidence="3">
    <location>
        <begin position="150"/>
        <end position="183"/>
    </location>
</feature>